<comment type="function">
    <text evidence="1 14">Adds a GMP to the 5'-end of tRNA(His) after transcription and RNase P cleavage.</text>
</comment>
<evidence type="ECO:0000256" key="4">
    <source>
        <dbReference type="ARBA" id="ARBA00015443"/>
    </source>
</evidence>
<dbReference type="EMBL" id="KZ678560">
    <property type="protein sequence ID" value="PSR79674.1"/>
    <property type="molecule type" value="Genomic_DNA"/>
</dbReference>
<gene>
    <name evidence="20" type="ORF">BD289DRAFT_462886</name>
</gene>
<evidence type="ECO:0000256" key="7">
    <source>
        <dbReference type="ARBA" id="ARBA00022695"/>
    </source>
</evidence>
<dbReference type="InterPro" id="IPR024956">
    <property type="entry name" value="tRNAHis_GuaTrfase_cat"/>
</dbReference>
<evidence type="ECO:0000313" key="20">
    <source>
        <dbReference type="EMBL" id="PSR79674.1"/>
    </source>
</evidence>
<keyword evidence="5 14" id="KW-0808">Transferase</keyword>
<dbReference type="InterPro" id="IPR038469">
    <property type="entry name" value="tRNAHis_GuaTrfase_Thg1_sf"/>
</dbReference>
<keyword evidence="6 14" id="KW-0819">tRNA processing</keyword>
<name>A0A2T2ZYJ3_9PEZI</name>
<dbReference type="PANTHER" id="PTHR12729">
    <property type="entry name" value="TRNA(HIS) GUANYLYLTRANSFERASE-RELATED"/>
    <property type="match status" value="1"/>
</dbReference>
<dbReference type="FunFam" id="3.30.70.3000:FF:000001">
    <property type="entry name" value="tRNA(His) guanylyltransferase"/>
    <property type="match status" value="1"/>
</dbReference>
<comment type="cofactor">
    <cofactor evidence="16">
        <name>Mg(2+)</name>
        <dbReference type="ChEBI" id="CHEBI:18420"/>
    </cofactor>
    <text evidence="16">Binds 2 magnesium ions per subunit.</text>
</comment>
<dbReference type="Gene3D" id="3.30.70.3000">
    <property type="match status" value="1"/>
</dbReference>
<feature type="binding site" evidence="16">
    <location>
        <position position="29"/>
    </location>
    <ligand>
        <name>Mg(2+)</name>
        <dbReference type="ChEBI" id="CHEBI:18420"/>
        <label>2</label>
        <note>catalytic</note>
    </ligand>
</feature>
<comment type="similarity">
    <text evidence="2 14">Belongs to the tRNA(His) guanylyltransferase family.</text>
</comment>
<evidence type="ECO:0000256" key="14">
    <source>
        <dbReference type="PIRNR" id="PIRNR028980"/>
    </source>
</evidence>
<dbReference type="STRING" id="2025994.A0A2T2ZYJ3"/>
<evidence type="ECO:0000256" key="2">
    <source>
        <dbReference type="ARBA" id="ARBA00010113"/>
    </source>
</evidence>
<dbReference type="Proteomes" id="UP000241462">
    <property type="component" value="Unassembled WGS sequence"/>
</dbReference>
<dbReference type="Pfam" id="PF04446">
    <property type="entry name" value="Thg1"/>
    <property type="match status" value="1"/>
</dbReference>
<feature type="binding site" evidence="15">
    <location>
        <begin position="75"/>
        <end position="76"/>
    </location>
    <ligand>
        <name>GTP</name>
        <dbReference type="ChEBI" id="CHEBI:37565"/>
    </ligand>
</feature>
<dbReference type="EC" id="2.7.7.79" evidence="3 14"/>
<evidence type="ECO:0000256" key="8">
    <source>
        <dbReference type="ARBA" id="ARBA00022723"/>
    </source>
</evidence>
<feature type="domain" description="Thg1 C-terminal" evidence="19">
    <location>
        <begin position="140"/>
        <end position="266"/>
    </location>
</feature>
<dbReference type="PANTHER" id="PTHR12729:SF6">
    <property type="entry name" value="TRNA(HIS) GUANYLYLTRANSFERASE-RELATED"/>
    <property type="match status" value="1"/>
</dbReference>
<feature type="binding site" evidence="16">
    <location>
        <position position="30"/>
    </location>
    <ligand>
        <name>Mg(2+)</name>
        <dbReference type="ChEBI" id="CHEBI:18420"/>
        <label>1</label>
        <note>catalytic</note>
    </ligand>
</feature>
<evidence type="ECO:0000256" key="9">
    <source>
        <dbReference type="ARBA" id="ARBA00022741"/>
    </source>
</evidence>
<evidence type="ECO:0000313" key="21">
    <source>
        <dbReference type="Proteomes" id="UP000241462"/>
    </source>
</evidence>
<evidence type="ECO:0000256" key="6">
    <source>
        <dbReference type="ARBA" id="ARBA00022694"/>
    </source>
</evidence>
<feature type="region of interest" description="Disordered" evidence="17">
    <location>
        <begin position="229"/>
        <end position="252"/>
    </location>
</feature>
<reference evidence="20 21" key="1">
    <citation type="journal article" date="2018" name="Mycol. Prog.">
        <title>Coniella lustricola, a new species from submerged detritus.</title>
        <authorList>
            <person name="Raudabaugh D.B."/>
            <person name="Iturriaga T."/>
            <person name="Carver A."/>
            <person name="Mondo S."/>
            <person name="Pangilinan J."/>
            <person name="Lipzen A."/>
            <person name="He G."/>
            <person name="Amirebrahimi M."/>
            <person name="Grigoriev I.V."/>
            <person name="Miller A.N."/>
        </authorList>
    </citation>
    <scope>NUCLEOTIDE SEQUENCE [LARGE SCALE GENOMIC DNA]</scope>
    <source>
        <strain evidence="20 21">B22-T-1</strain>
    </source>
</reference>
<dbReference type="PIRSF" id="PIRSF028980">
    <property type="entry name" value="tRNAHis_guanylyltransferase"/>
    <property type="match status" value="1"/>
</dbReference>
<dbReference type="GO" id="GO:0008193">
    <property type="term" value="F:tRNA guanylyltransferase activity"/>
    <property type="evidence" value="ECO:0007669"/>
    <property type="project" value="UniProtKB-UniRule"/>
</dbReference>
<evidence type="ECO:0000256" key="15">
    <source>
        <dbReference type="PIRSR" id="PIRSR028980-1"/>
    </source>
</evidence>
<keyword evidence="21" id="KW-1185">Reference proteome</keyword>
<dbReference type="InterPro" id="IPR007537">
    <property type="entry name" value="tRNAHis_GuaTrfase_Thg1"/>
</dbReference>
<evidence type="ECO:0000256" key="17">
    <source>
        <dbReference type="SAM" id="MobiDB-lite"/>
    </source>
</evidence>
<accession>A0A2T2ZYJ3</accession>
<organism evidence="20 21">
    <name type="scientific">Coniella lustricola</name>
    <dbReference type="NCBI Taxonomy" id="2025994"/>
    <lineage>
        <taxon>Eukaryota</taxon>
        <taxon>Fungi</taxon>
        <taxon>Dikarya</taxon>
        <taxon>Ascomycota</taxon>
        <taxon>Pezizomycotina</taxon>
        <taxon>Sordariomycetes</taxon>
        <taxon>Sordariomycetidae</taxon>
        <taxon>Diaporthales</taxon>
        <taxon>Schizoparmaceae</taxon>
        <taxon>Coniella</taxon>
    </lineage>
</organism>
<keyword evidence="8 14" id="KW-0479">Metal-binding</keyword>
<evidence type="ECO:0000256" key="5">
    <source>
        <dbReference type="ARBA" id="ARBA00022679"/>
    </source>
</evidence>
<feature type="binding site" evidence="16">
    <location>
        <position position="76"/>
    </location>
    <ligand>
        <name>Mg(2+)</name>
        <dbReference type="ChEBI" id="CHEBI:18420"/>
        <label>2</label>
        <note>catalytic</note>
    </ligand>
</feature>
<keyword evidence="10 14" id="KW-0460">Magnesium</keyword>
<feature type="binding site" evidence="16">
    <location>
        <position position="29"/>
    </location>
    <ligand>
        <name>Mg(2+)</name>
        <dbReference type="ChEBI" id="CHEBI:18420"/>
        <label>1</label>
        <note>catalytic</note>
    </ligand>
</feature>
<keyword evidence="11 14" id="KW-0342">GTP-binding</keyword>
<dbReference type="Pfam" id="PF14413">
    <property type="entry name" value="Thg1C"/>
    <property type="match status" value="1"/>
</dbReference>
<keyword evidence="7 14" id="KW-0548">Nucleotidyltransferase</keyword>
<dbReference type="GO" id="GO:0006400">
    <property type="term" value="P:tRNA modification"/>
    <property type="evidence" value="ECO:0007669"/>
    <property type="project" value="UniProtKB-UniRule"/>
</dbReference>
<sequence length="288" mass="33117">MANSKWEYVKNFEQPDNLLPNTWIVVRLDGRGFTKFANKYAFEKPNDRAALDLMNEAAKLVMTDIPELIIAYGVSDEYSFVFHKTCNLFERREGKLVTTIVSTFTSYYIFLWSKYFPNKPLSPPLPSFDGRAVCYPSVSNLRDYMSWRQADCHINNLYNTTFWALILQGGMDNYQADQALLGTVSSQKNEILFSQFGINYNNEPEINKKGSVIFRDYELVEPGSHNAAAEAEDLAEPVPQSKTQAEKEKKKRAKAKVVIEHLDIIKDDFWDRRPWILSNKPGKTPKEG</sequence>
<proteinExistence type="inferred from homology"/>
<evidence type="ECO:0000256" key="1">
    <source>
        <dbReference type="ARBA" id="ARBA00002939"/>
    </source>
</evidence>
<evidence type="ECO:0000259" key="19">
    <source>
        <dbReference type="Pfam" id="PF14413"/>
    </source>
</evidence>
<evidence type="ECO:0000256" key="13">
    <source>
        <dbReference type="ARBA" id="ARBA00047281"/>
    </source>
</evidence>
<keyword evidence="9 14" id="KW-0547">Nucleotide-binding</keyword>
<dbReference type="GO" id="GO:0000287">
    <property type="term" value="F:magnesium ion binding"/>
    <property type="evidence" value="ECO:0007669"/>
    <property type="project" value="UniProtKB-UniRule"/>
</dbReference>
<evidence type="ECO:0000256" key="3">
    <source>
        <dbReference type="ARBA" id="ARBA00012511"/>
    </source>
</evidence>
<comment type="catalytic activity">
    <reaction evidence="13 14">
        <text>a 5'-end ribonucleotide-tRNA(His) + GTP + ATP + H2O = a 5'-end phospho-guanosine-ribonucleotide-tRNA(His) + AMP + 2 diphosphate + H(+)</text>
        <dbReference type="Rhea" id="RHEA:54564"/>
        <dbReference type="Rhea" id="RHEA-COMP:14193"/>
        <dbReference type="Rhea" id="RHEA-COMP:14917"/>
        <dbReference type="ChEBI" id="CHEBI:15377"/>
        <dbReference type="ChEBI" id="CHEBI:15378"/>
        <dbReference type="ChEBI" id="CHEBI:30616"/>
        <dbReference type="ChEBI" id="CHEBI:33019"/>
        <dbReference type="ChEBI" id="CHEBI:37565"/>
        <dbReference type="ChEBI" id="CHEBI:138282"/>
        <dbReference type="ChEBI" id="CHEBI:141847"/>
        <dbReference type="ChEBI" id="CHEBI:456215"/>
        <dbReference type="EC" id="2.7.7.79"/>
    </reaction>
</comment>
<evidence type="ECO:0000256" key="16">
    <source>
        <dbReference type="PIRSR" id="PIRSR028980-2"/>
    </source>
</evidence>
<evidence type="ECO:0000256" key="10">
    <source>
        <dbReference type="ARBA" id="ARBA00022842"/>
    </source>
</evidence>
<dbReference type="AlphaFoldDB" id="A0A2T2ZYJ3"/>
<evidence type="ECO:0000259" key="18">
    <source>
        <dbReference type="Pfam" id="PF04446"/>
    </source>
</evidence>
<evidence type="ECO:0000256" key="12">
    <source>
        <dbReference type="ARBA" id="ARBA00032480"/>
    </source>
</evidence>
<dbReference type="InParanoid" id="A0A2T2ZYJ3"/>
<feature type="binding site" evidence="16">
    <location>
        <position position="76"/>
    </location>
    <ligand>
        <name>Mg(2+)</name>
        <dbReference type="ChEBI" id="CHEBI:18420"/>
        <label>1</label>
        <note>catalytic</note>
    </ligand>
</feature>
<protein>
    <recommendedName>
        <fullName evidence="4 14">tRNA(His) guanylyltransferase</fullName>
        <ecNumber evidence="3 14">2.7.7.79</ecNumber>
    </recommendedName>
    <alternativeName>
        <fullName evidence="12 14">tRNA-histidine guanylyltransferase</fullName>
    </alternativeName>
</protein>
<dbReference type="FunCoup" id="A0A2T2ZYJ3">
    <property type="interactions" value="736"/>
</dbReference>
<evidence type="ECO:0000256" key="11">
    <source>
        <dbReference type="ARBA" id="ARBA00023134"/>
    </source>
</evidence>
<feature type="domain" description="tRNAHis guanylyltransferase catalytic" evidence="18">
    <location>
        <begin position="7"/>
        <end position="136"/>
    </location>
</feature>
<dbReference type="GO" id="GO:0005525">
    <property type="term" value="F:GTP binding"/>
    <property type="evidence" value="ECO:0007669"/>
    <property type="project" value="UniProtKB-UniRule"/>
</dbReference>
<dbReference type="OrthoDB" id="62560at2759"/>
<dbReference type="InterPro" id="IPR025845">
    <property type="entry name" value="Thg1_C_dom"/>
</dbReference>